<feature type="domain" description="Phosphoribosyltransferase" evidence="12">
    <location>
        <begin position="54"/>
        <end position="207"/>
    </location>
</feature>
<dbReference type="RefSeq" id="XP_003061411.1">
    <property type="nucleotide sequence ID" value="XM_003061365.1"/>
</dbReference>
<dbReference type="Proteomes" id="UP000001876">
    <property type="component" value="Unassembled WGS sequence"/>
</dbReference>
<dbReference type="GeneID" id="9687105"/>
<comment type="similarity">
    <text evidence="5">Belongs to the purine/pyrimidine phosphoribosyltransferase family.</text>
</comment>
<dbReference type="EMBL" id="GG663744">
    <property type="protein sequence ID" value="EEH54041.1"/>
    <property type="molecule type" value="Genomic_DNA"/>
</dbReference>
<dbReference type="EC" id="2.4.2.7" evidence="7"/>
<evidence type="ECO:0000259" key="12">
    <source>
        <dbReference type="Pfam" id="PF00156"/>
    </source>
</evidence>
<keyword evidence="9" id="KW-0328">Glycosyltransferase</keyword>
<evidence type="ECO:0000256" key="11">
    <source>
        <dbReference type="ARBA" id="ARBA00022726"/>
    </source>
</evidence>
<dbReference type="OMA" id="PMIAVEL"/>
<dbReference type="GO" id="GO:0003999">
    <property type="term" value="F:adenine phosphoribosyltransferase activity"/>
    <property type="evidence" value="ECO:0007669"/>
    <property type="project" value="UniProtKB-EC"/>
</dbReference>
<dbReference type="GO" id="GO:0006166">
    <property type="term" value="P:purine ribonucleoside salvage"/>
    <property type="evidence" value="ECO:0007669"/>
    <property type="project" value="UniProtKB-KW"/>
</dbReference>
<protein>
    <recommendedName>
        <fullName evidence="7">adenine phosphoribosyltransferase</fullName>
        <ecNumber evidence="7">2.4.2.7</ecNumber>
    </recommendedName>
</protein>
<evidence type="ECO:0000256" key="9">
    <source>
        <dbReference type="ARBA" id="ARBA00022676"/>
    </source>
</evidence>
<evidence type="ECO:0000256" key="5">
    <source>
        <dbReference type="ARBA" id="ARBA00008391"/>
    </source>
</evidence>
<dbReference type="InterPro" id="IPR029057">
    <property type="entry name" value="PRTase-like"/>
</dbReference>
<evidence type="ECO:0000313" key="13">
    <source>
        <dbReference type="EMBL" id="EEH54041.1"/>
    </source>
</evidence>
<evidence type="ECO:0000313" key="14">
    <source>
        <dbReference type="Proteomes" id="UP000001876"/>
    </source>
</evidence>
<comment type="function">
    <text evidence="2">Catalyzes a salvage reaction resulting in the formation of AMP, that is energically less costly than de novo synthesis.</text>
</comment>
<evidence type="ECO:0000256" key="10">
    <source>
        <dbReference type="ARBA" id="ARBA00022679"/>
    </source>
</evidence>
<evidence type="ECO:0000256" key="4">
    <source>
        <dbReference type="ARBA" id="ARBA00004659"/>
    </source>
</evidence>
<evidence type="ECO:0000256" key="8">
    <source>
        <dbReference type="ARBA" id="ARBA00022490"/>
    </source>
</evidence>
<dbReference type="NCBIfam" id="NF002636">
    <property type="entry name" value="PRK02304.1-5"/>
    <property type="match status" value="1"/>
</dbReference>
<evidence type="ECO:0000256" key="6">
    <source>
        <dbReference type="ARBA" id="ARBA00011738"/>
    </source>
</evidence>
<sequence length="249" mass="26398">MSPSVALPATKELGPKHFCLDQADDGVKTIAKSLPWYGPKYSPHDVPSFYDVSGITEDPAVFQLVIDFFVARYRAQGPENGPTHIAGFDARGFLFGPPIALALKLPFVMIRKAGKLPGVLVSSGKYVTEYSTDETVMRVGAISSGDRVVLIDDLIATGGTALAGFDLVDQLGASVHEFAAMVSLPFLDGVGKIHAYRDGKYVDVPCFTMVDDSSIGPEMCSDPPEGTPRMVSAEDAAATAAKIKAAKAK</sequence>
<keyword evidence="14" id="KW-1185">Reference proteome</keyword>
<dbReference type="GO" id="GO:0005737">
    <property type="term" value="C:cytoplasm"/>
    <property type="evidence" value="ECO:0007669"/>
    <property type="project" value="UniProtKB-SubCell"/>
</dbReference>
<keyword evidence="8" id="KW-0963">Cytoplasm</keyword>
<dbReference type="FunFam" id="3.40.50.2020:FF:000004">
    <property type="entry name" value="Adenine phosphoribosyltransferase"/>
    <property type="match status" value="1"/>
</dbReference>
<dbReference type="PANTHER" id="PTHR11776">
    <property type="entry name" value="ADENINE PHOSPHORIBOSYLTRANSFERASE"/>
    <property type="match status" value="1"/>
</dbReference>
<dbReference type="KEGG" id="mpp:MICPUCDRAFT_51070"/>
<dbReference type="Gene3D" id="3.40.50.2020">
    <property type="match status" value="1"/>
</dbReference>
<evidence type="ECO:0000256" key="2">
    <source>
        <dbReference type="ARBA" id="ARBA00003968"/>
    </source>
</evidence>
<dbReference type="CDD" id="cd06223">
    <property type="entry name" value="PRTases_typeI"/>
    <property type="match status" value="1"/>
</dbReference>
<organism evidence="14">
    <name type="scientific">Micromonas pusilla (strain CCMP1545)</name>
    <name type="common">Picoplanktonic green alga</name>
    <dbReference type="NCBI Taxonomy" id="564608"/>
    <lineage>
        <taxon>Eukaryota</taxon>
        <taxon>Viridiplantae</taxon>
        <taxon>Chlorophyta</taxon>
        <taxon>Mamiellophyceae</taxon>
        <taxon>Mamiellales</taxon>
        <taxon>Mamiellaceae</taxon>
        <taxon>Micromonas</taxon>
    </lineage>
</organism>
<comment type="pathway">
    <text evidence="4">Purine metabolism; AMP biosynthesis via salvage pathway; AMP from adenine: step 1/1.</text>
</comment>
<comment type="catalytic activity">
    <reaction evidence="1">
        <text>AMP + diphosphate = 5-phospho-alpha-D-ribose 1-diphosphate + adenine</text>
        <dbReference type="Rhea" id="RHEA:16609"/>
        <dbReference type="ChEBI" id="CHEBI:16708"/>
        <dbReference type="ChEBI" id="CHEBI:33019"/>
        <dbReference type="ChEBI" id="CHEBI:58017"/>
        <dbReference type="ChEBI" id="CHEBI:456215"/>
        <dbReference type="EC" id="2.4.2.7"/>
    </reaction>
</comment>
<dbReference type="InterPro" id="IPR000836">
    <property type="entry name" value="PRTase_dom"/>
</dbReference>
<dbReference type="eggNOG" id="KOG1712">
    <property type="taxonomic scope" value="Eukaryota"/>
</dbReference>
<evidence type="ECO:0000256" key="7">
    <source>
        <dbReference type="ARBA" id="ARBA00011893"/>
    </source>
</evidence>
<accession>C1N0M0</accession>
<keyword evidence="10" id="KW-0808">Transferase</keyword>
<dbReference type="Pfam" id="PF00156">
    <property type="entry name" value="Pribosyltran"/>
    <property type="match status" value="1"/>
</dbReference>
<dbReference type="InterPro" id="IPR050120">
    <property type="entry name" value="Adenine_PRTase"/>
</dbReference>
<proteinExistence type="inferred from homology"/>
<gene>
    <name evidence="13" type="ORF">MICPUCDRAFT_51070</name>
</gene>
<dbReference type="OrthoDB" id="363185at2759"/>
<comment type="subunit">
    <text evidence="6">Homodimer.</text>
</comment>
<dbReference type="STRING" id="564608.C1N0M0"/>
<keyword evidence="11" id="KW-0660">Purine salvage</keyword>
<comment type="subcellular location">
    <subcellularLocation>
        <location evidence="3">Cytoplasm</location>
    </subcellularLocation>
</comment>
<name>C1N0M0_MICPC</name>
<reference evidence="13 14" key="1">
    <citation type="journal article" date="2009" name="Science">
        <title>Green evolution and dynamic adaptations revealed by genomes of the marine picoeukaryotes Micromonas.</title>
        <authorList>
            <person name="Worden A.Z."/>
            <person name="Lee J.H."/>
            <person name="Mock T."/>
            <person name="Rouze P."/>
            <person name="Simmons M.P."/>
            <person name="Aerts A.L."/>
            <person name="Allen A.E."/>
            <person name="Cuvelier M.L."/>
            <person name="Derelle E."/>
            <person name="Everett M.V."/>
            <person name="Foulon E."/>
            <person name="Grimwood J."/>
            <person name="Gundlach H."/>
            <person name="Henrissat B."/>
            <person name="Napoli C."/>
            <person name="McDonald S.M."/>
            <person name="Parker M.S."/>
            <person name="Rombauts S."/>
            <person name="Salamov A."/>
            <person name="Von Dassow P."/>
            <person name="Badger J.H."/>
            <person name="Coutinho P.M."/>
            <person name="Demir E."/>
            <person name="Dubchak I."/>
            <person name="Gentemann C."/>
            <person name="Eikrem W."/>
            <person name="Gready J.E."/>
            <person name="John U."/>
            <person name="Lanier W."/>
            <person name="Lindquist E.A."/>
            <person name="Lucas S."/>
            <person name="Mayer K.F."/>
            <person name="Moreau H."/>
            <person name="Not F."/>
            <person name="Otillar R."/>
            <person name="Panaud O."/>
            <person name="Pangilinan J."/>
            <person name="Paulsen I."/>
            <person name="Piegu B."/>
            <person name="Poliakov A."/>
            <person name="Robbens S."/>
            <person name="Schmutz J."/>
            <person name="Toulza E."/>
            <person name="Wyss T."/>
            <person name="Zelensky A."/>
            <person name="Zhou K."/>
            <person name="Armbrust E.V."/>
            <person name="Bhattacharya D."/>
            <person name="Goodenough U.W."/>
            <person name="Van de Peer Y."/>
            <person name="Grigoriev I.V."/>
        </authorList>
    </citation>
    <scope>NUCLEOTIDE SEQUENCE [LARGE SCALE GENOMIC DNA]</scope>
    <source>
        <strain evidence="13 14">CCMP1545</strain>
    </source>
</reference>
<dbReference type="PANTHER" id="PTHR11776:SF7">
    <property type="entry name" value="PHOSPHORIBOSYLTRANSFERASE DOMAIN-CONTAINING PROTEIN"/>
    <property type="match status" value="1"/>
</dbReference>
<evidence type="ECO:0000256" key="1">
    <source>
        <dbReference type="ARBA" id="ARBA00000868"/>
    </source>
</evidence>
<dbReference type="SUPFAM" id="SSF53271">
    <property type="entry name" value="PRTase-like"/>
    <property type="match status" value="1"/>
</dbReference>
<evidence type="ECO:0000256" key="3">
    <source>
        <dbReference type="ARBA" id="ARBA00004496"/>
    </source>
</evidence>
<dbReference type="AlphaFoldDB" id="C1N0M0"/>